<evidence type="ECO:0000313" key="4">
    <source>
        <dbReference type="EMBL" id="SSD60326.1"/>
    </source>
</evidence>
<keyword evidence="1" id="KW-0175">Coiled coil</keyword>
<dbReference type="SMART" id="SM00314">
    <property type="entry name" value="RA"/>
    <property type="match status" value="1"/>
</dbReference>
<dbReference type="InterPro" id="IPR000159">
    <property type="entry name" value="RA_dom"/>
</dbReference>
<dbReference type="InterPro" id="IPR029071">
    <property type="entry name" value="Ubiquitin-like_domsf"/>
</dbReference>
<gene>
    <name evidence="4" type="ORF">SCODWIG_02087</name>
</gene>
<evidence type="ECO:0000313" key="5">
    <source>
        <dbReference type="Proteomes" id="UP000262825"/>
    </source>
</evidence>
<reference evidence="5" key="1">
    <citation type="submission" date="2018-06" db="EMBL/GenBank/DDBJ databases">
        <authorList>
            <person name="Guldener U."/>
        </authorList>
    </citation>
    <scope>NUCLEOTIDE SEQUENCE [LARGE SCALE GENOMIC DNA]</scope>
    <source>
        <strain evidence="5">UTAD17</strain>
    </source>
</reference>
<dbReference type="Pfam" id="PF09235">
    <property type="entry name" value="SAM_Ste50p"/>
    <property type="match status" value="1"/>
</dbReference>
<dbReference type="SUPFAM" id="SSF47769">
    <property type="entry name" value="SAM/Pointed domain"/>
    <property type="match status" value="1"/>
</dbReference>
<protein>
    <submittedName>
        <fullName evidence="4">Related to Protein STE50</fullName>
    </submittedName>
</protein>
<dbReference type="Proteomes" id="UP000262825">
    <property type="component" value="Unassembled WGS sequence"/>
</dbReference>
<dbReference type="EMBL" id="UFAJ01000326">
    <property type="protein sequence ID" value="SSD60326.1"/>
    <property type="molecule type" value="Genomic_DNA"/>
</dbReference>
<sequence length="346" mass="39036">MSSDNNKITTPSNIDDYLNTKDVYTWSIDDVVKWYELVYKTTTSNIHTNIYPESVIVNLRENKIDGPVLVKLSLDDCKELTNNDLKDAVQMKLQINRAIQGIISRDKQNKKLATENSTIYNEEDLMLVNLQAVYRVLSDKLQDFQSQYNKLRVDVLELIKSSSSNNEQSINDTANNPNTNNNSSPTGIQHQESFTAKNNTNIIMAKPPQLIRGSTGNSDVKITPINPVITKTSAGDNKHNNSIEPLKQLRASKEDSCEKVLRHAMKKHNLDDQDWRDYVLIICYGDKERILHADEKPVTIFKSLKQQGLHPAIMLRQKDDEYFVTSNGGTTGISGSNPDITPGGRL</sequence>
<name>A0A376B6K6_9ASCO</name>
<evidence type="ECO:0000256" key="2">
    <source>
        <dbReference type="SAM" id="MobiDB-lite"/>
    </source>
</evidence>
<dbReference type="VEuPathDB" id="FungiDB:SCODWIG_02087"/>
<feature type="compositionally biased region" description="Polar residues" evidence="2">
    <location>
        <begin position="162"/>
        <end position="174"/>
    </location>
</feature>
<dbReference type="GO" id="GO:0007165">
    <property type="term" value="P:signal transduction"/>
    <property type="evidence" value="ECO:0007669"/>
    <property type="project" value="InterPro"/>
</dbReference>
<dbReference type="InterPro" id="IPR015316">
    <property type="entry name" value="SAM_Ste50"/>
</dbReference>
<dbReference type="PROSITE" id="PS50200">
    <property type="entry name" value="RA"/>
    <property type="match status" value="1"/>
</dbReference>
<dbReference type="OrthoDB" id="445896at2759"/>
<feature type="domain" description="Ras-associating" evidence="3">
    <location>
        <begin position="247"/>
        <end position="320"/>
    </location>
</feature>
<evidence type="ECO:0000256" key="1">
    <source>
        <dbReference type="SAM" id="Coils"/>
    </source>
</evidence>
<dbReference type="Gene3D" id="3.10.20.90">
    <property type="entry name" value="Phosphatidylinositol 3-kinase Catalytic Subunit, Chain A, domain 1"/>
    <property type="match status" value="1"/>
</dbReference>
<feature type="region of interest" description="Disordered" evidence="2">
    <location>
        <begin position="327"/>
        <end position="346"/>
    </location>
</feature>
<feature type="region of interest" description="Disordered" evidence="2">
    <location>
        <begin position="162"/>
        <end position="189"/>
    </location>
</feature>
<dbReference type="InterPro" id="IPR013761">
    <property type="entry name" value="SAM/pointed_sf"/>
</dbReference>
<dbReference type="CDD" id="cd01786">
    <property type="entry name" value="RA_STE50"/>
    <property type="match status" value="1"/>
</dbReference>
<accession>A0A376B6K6</accession>
<evidence type="ECO:0000259" key="3">
    <source>
        <dbReference type="PROSITE" id="PS50200"/>
    </source>
</evidence>
<feature type="compositionally biased region" description="Low complexity" evidence="2">
    <location>
        <begin position="327"/>
        <end position="337"/>
    </location>
</feature>
<feature type="compositionally biased region" description="Low complexity" evidence="2">
    <location>
        <begin position="175"/>
        <end position="186"/>
    </location>
</feature>
<feature type="coiled-coil region" evidence="1">
    <location>
        <begin position="127"/>
        <end position="154"/>
    </location>
</feature>
<dbReference type="Gene3D" id="1.10.150.50">
    <property type="entry name" value="Transcription Factor, Ets-1"/>
    <property type="match status" value="1"/>
</dbReference>
<dbReference type="SUPFAM" id="SSF54236">
    <property type="entry name" value="Ubiquitin-like"/>
    <property type="match status" value="1"/>
</dbReference>
<keyword evidence="5" id="KW-1185">Reference proteome</keyword>
<dbReference type="AlphaFoldDB" id="A0A376B6K6"/>
<organism evidence="4 5">
    <name type="scientific">Saccharomycodes ludwigii</name>
    <dbReference type="NCBI Taxonomy" id="36035"/>
    <lineage>
        <taxon>Eukaryota</taxon>
        <taxon>Fungi</taxon>
        <taxon>Dikarya</taxon>
        <taxon>Ascomycota</taxon>
        <taxon>Saccharomycotina</taxon>
        <taxon>Saccharomycetes</taxon>
        <taxon>Saccharomycodales</taxon>
        <taxon>Saccharomycodaceae</taxon>
        <taxon>Saccharomycodes</taxon>
    </lineage>
</organism>
<dbReference type="Pfam" id="PF00788">
    <property type="entry name" value="RA"/>
    <property type="match status" value="1"/>
</dbReference>
<proteinExistence type="predicted"/>